<accession>A0A0S4QX56</accession>
<reference evidence="2" key="1">
    <citation type="submission" date="2015-11" db="EMBL/GenBank/DDBJ databases">
        <authorList>
            <person name="Varghese N."/>
        </authorList>
    </citation>
    <scope>NUCLEOTIDE SEQUENCE [LARGE SCALE GENOMIC DNA]</scope>
    <source>
        <strain evidence="2">DSM 45899</strain>
    </source>
</reference>
<organism evidence="1 2">
    <name type="scientific">Parafrankia irregularis</name>
    <dbReference type="NCBI Taxonomy" id="795642"/>
    <lineage>
        <taxon>Bacteria</taxon>
        <taxon>Bacillati</taxon>
        <taxon>Actinomycetota</taxon>
        <taxon>Actinomycetes</taxon>
        <taxon>Frankiales</taxon>
        <taxon>Frankiaceae</taxon>
        <taxon>Parafrankia</taxon>
    </lineage>
</organism>
<gene>
    <name evidence="1" type="ORF">Ga0074812_13660</name>
</gene>
<evidence type="ECO:0000313" key="1">
    <source>
        <dbReference type="EMBL" id="CUU60197.1"/>
    </source>
</evidence>
<protein>
    <submittedName>
        <fullName evidence="1">Uncharacterized protein</fullName>
    </submittedName>
</protein>
<name>A0A0S4QX56_9ACTN</name>
<keyword evidence="2" id="KW-1185">Reference proteome</keyword>
<sequence length="141" mass="14081">MTVGTAFAVSSGSAPAVRVSAPRAEVQTAAAAGPGTVTPSSSESTVIAEAVRGSSLTAAVAPGNYQVVGTVLARSDQSWAWVELVPVVADVDRAEGVLHRGATGWELVQLGSYEVGCGLVPAGVAADLELECPGDEPGYDA</sequence>
<dbReference type="EMBL" id="FAOZ01000036">
    <property type="protein sequence ID" value="CUU60197.1"/>
    <property type="molecule type" value="Genomic_DNA"/>
</dbReference>
<dbReference type="Proteomes" id="UP000198802">
    <property type="component" value="Unassembled WGS sequence"/>
</dbReference>
<proteinExistence type="predicted"/>
<dbReference type="RefSeq" id="WP_226931091.1">
    <property type="nucleotide sequence ID" value="NZ_FAOZ01000036.1"/>
</dbReference>
<evidence type="ECO:0000313" key="2">
    <source>
        <dbReference type="Proteomes" id="UP000198802"/>
    </source>
</evidence>
<dbReference type="AlphaFoldDB" id="A0A0S4QX56"/>